<protein>
    <submittedName>
        <fullName evidence="2">Uncharacterized protein</fullName>
    </submittedName>
</protein>
<sequence length="156" mass="16393">MSHRPPAPMLDTLSDAFAAAVLLSSTDKSDTLPPGRLSPVSPLLHSSKHGHHHPTPSSSSGSSGSVSRAPIAPASGLASRRSHSGVIPLPSDAPPPHRLRPTHLHIRVVLQLRHLAAHQRAPRGQHLSLRSPRQTAPLPLPHRDPAPLTTTCSASG</sequence>
<dbReference type="InParanoid" id="A0A804LYZ0"/>
<feature type="region of interest" description="Disordered" evidence="1">
    <location>
        <begin position="25"/>
        <end position="99"/>
    </location>
</feature>
<evidence type="ECO:0007829" key="4">
    <source>
        <dbReference type="PeptideAtlas" id="A0A804LYZ0"/>
    </source>
</evidence>
<accession>A0A804LYZ0</accession>
<keyword evidence="3" id="KW-1185">Reference proteome</keyword>
<reference evidence="3" key="1">
    <citation type="submission" date="2015-12" db="EMBL/GenBank/DDBJ databases">
        <title>Update maize B73 reference genome by single molecule sequencing technologies.</title>
        <authorList>
            <consortium name="Maize Genome Sequencing Project"/>
            <person name="Ware D."/>
        </authorList>
    </citation>
    <scope>NUCLEOTIDE SEQUENCE [LARGE SCALE GENOMIC DNA]</scope>
    <source>
        <strain evidence="3">cv. B73</strain>
    </source>
</reference>
<organism evidence="2 3">
    <name type="scientific">Zea mays</name>
    <name type="common">Maize</name>
    <dbReference type="NCBI Taxonomy" id="4577"/>
    <lineage>
        <taxon>Eukaryota</taxon>
        <taxon>Viridiplantae</taxon>
        <taxon>Streptophyta</taxon>
        <taxon>Embryophyta</taxon>
        <taxon>Tracheophyta</taxon>
        <taxon>Spermatophyta</taxon>
        <taxon>Magnoliopsida</taxon>
        <taxon>Liliopsida</taxon>
        <taxon>Poales</taxon>
        <taxon>Poaceae</taxon>
        <taxon>PACMAD clade</taxon>
        <taxon>Panicoideae</taxon>
        <taxon>Andropogonodae</taxon>
        <taxon>Andropogoneae</taxon>
        <taxon>Tripsacinae</taxon>
        <taxon>Zea</taxon>
    </lineage>
</organism>
<reference evidence="2" key="3">
    <citation type="submission" date="2021-05" db="UniProtKB">
        <authorList>
            <consortium name="EnsemblPlants"/>
        </authorList>
    </citation>
    <scope>IDENTIFICATION</scope>
    <source>
        <strain evidence="2">cv. B73</strain>
    </source>
</reference>
<proteinExistence type="evidence at protein level"/>
<keyword evidence="4" id="KW-1267">Proteomics identification</keyword>
<evidence type="ECO:0000313" key="2">
    <source>
        <dbReference type="EnsemblPlants" id="Zm00001eb046470_P001"/>
    </source>
</evidence>
<dbReference type="EnsemblPlants" id="Zm00001eb046470_T001">
    <property type="protein sequence ID" value="Zm00001eb046470_P001"/>
    <property type="gene ID" value="Zm00001eb046470"/>
</dbReference>
<evidence type="ECO:0000313" key="3">
    <source>
        <dbReference type="Proteomes" id="UP000007305"/>
    </source>
</evidence>
<evidence type="ECO:0000256" key="1">
    <source>
        <dbReference type="SAM" id="MobiDB-lite"/>
    </source>
</evidence>
<dbReference type="Gramene" id="Zm00001eb046470_T001">
    <property type="protein sequence ID" value="Zm00001eb046470_P001"/>
    <property type="gene ID" value="Zm00001eb046470"/>
</dbReference>
<reference evidence="2" key="2">
    <citation type="submission" date="2019-07" db="EMBL/GenBank/DDBJ databases">
        <authorList>
            <person name="Seetharam A."/>
            <person name="Woodhouse M."/>
            <person name="Cannon E."/>
        </authorList>
    </citation>
    <scope>NUCLEOTIDE SEQUENCE [LARGE SCALE GENOMIC DNA]</scope>
    <source>
        <strain evidence="2">cv. B73</strain>
    </source>
</reference>
<feature type="region of interest" description="Disordered" evidence="1">
    <location>
        <begin position="119"/>
        <end position="156"/>
    </location>
</feature>
<dbReference type="AlphaFoldDB" id="A0A804LYZ0"/>
<dbReference type="Proteomes" id="UP000007305">
    <property type="component" value="Chromosome 1"/>
</dbReference>
<feature type="compositionally biased region" description="Low complexity" evidence="1">
    <location>
        <begin position="55"/>
        <end position="67"/>
    </location>
</feature>
<name>A0A804LYZ0_MAIZE</name>